<dbReference type="InterPro" id="IPR019749">
    <property type="entry name" value="Band_41_domain"/>
</dbReference>
<dbReference type="InParanoid" id="A0A3Q2I232"/>
<evidence type="ECO:0000256" key="1">
    <source>
        <dbReference type="ARBA" id="ARBA00004245"/>
    </source>
</evidence>
<keyword evidence="4" id="KW-0963">Cytoplasm</keyword>
<evidence type="ECO:0000256" key="13">
    <source>
        <dbReference type="SAM" id="MobiDB-lite"/>
    </source>
</evidence>
<evidence type="ECO:0000256" key="8">
    <source>
        <dbReference type="ARBA" id="ARBA00030226"/>
    </source>
</evidence>
<dbReference type="SUPFAM" id="SSF47031">
    <property type="entry name" value="Second domain of FERM"/>
    <property type="match status" value="2"/>
</dbReference>
<dbReference type="PANTHER" id="PTHR23280:SF4">
    <property type="entry name" value="BAND 4.1-LIKE PROTEIN 4A"/>
    <property type="match status" value="1"/>
</dbReference>
<evidence type="ECO:0000256" key="9">
    <source>
        <dbReference type="ARBA" id="ARBA00046505"/>
    </source>
</evidence>
<feature type="compositionally biased region" description="Basic and acidic residues" evidence="13">
    <location>
        <begin position="828"/>
        <end position="842"/>
    </location>
</feature>
<keyword evidence="5" id="KW-0206">Cytoskeleton</keyword>
<dbReference type="Gene3D" id="1.20.80.10">
    <property type="match status" value="2"/>
</dbReference>
<evidence type="ECO:0000256" key="6">
    <source>
        <dbReference type="ARBA" id="ARBA00023750"/>
    </source>
</evidence>
<feature type="region of interest" description="Disordered" evidence="13">
    <location>
        <begin position="341"/>
        <end position="362"/>
    </location>
</feature>
<dbReference type="AlphaFoldDB" id="A0A3Q2I232"/>
<dbReference type="Pfam" id="PF08736">
    <property type="entry name" value="FA"/>
    <property type="match status" value="2"/>
</dbReference>
<dbReference type="Pfam" id="PF09380">
    <property type="entry name" value="FERM_C"/>
    <property type="match status" value="2"/>
</dbReference>
<dbReference type="Ensembl" id="ENSECAT00000040128.3">
    <property type="protein sequence ID" value="ENSECAP00000041761.2"/>
    <property type="gene ID" value="ENSECAG00000012628.4"/>
</dbReference>
<comment type="subunit">
    <text evidence="9">Component of a complex composed of PALS1, CRB1 and EPB41L5. Within the complex, interacts (via FERM domain) with PALS1 (via HOOK domain) and with CRB1 (via intracellular domain). Interacts with CRB2 (via intracellular domain). Interacts with CRB3 (via intracellular domain).</text>
</comment>
<dbReference type="InterPro" id="IPR014352">
    <property type="entry name" value="FERM/acyl-CoA-bd_prot_sf"/>
</dbReference>
<dbReference type="SMART" id="SM01196">
    <property type="entry name" value="FERM_C"/>
    <property type="match status" value="2"/>
</dbReference>
<feature type="compositionally biased region" description="Polar residues" evidence="13">
    <location>
        <begin position="726"/>
        <end position="736"/>
    </location>
</feature>
<dbReference type="FunFam" id="2.30.29.30:FF:000002">
    <property type="entry name" value="Band 4.1-like protein 5 isoform 1"/>
    <property type="match status" value="2"/>
</dbReference>
<reference evidence="15" key="3">
    <citation type="submission" date="2025-09" db="UniProtKB">
        <authorList>
            <consortium name="Ensembl"/>
        </authorList>
    </citation>
    <scope>IDENTIFICATION</scope>
    <source>
        <strain evidence="15">Thoroughbred</strain>
    </source>
</reference>
<dbReference type="InterPro" id="IPR019747">
    <property type="entry name" value="FERM_CS"/>
</dbReference>
<dbReference type="FunFam" id="1.20.80.10:FF:000003">
    <property type="entry name" value="Tyrosine-protein phosphatase non-receptor type 4"/>
    <property type="match status" value="2"/>
</dbReference>
<dbReference type="SUPFAM" id="SSF50729">
    <property type="entry name" value="PH domain-like"/>
    <property type="match status" value="2"/>
</dbReference>
<feature type="compositionally biased region" description="Basic residues" evidence="13">
    <location>
        <begin position="869"/>
        <end position="882"/>
    </location>
</feature>
<dbReference type="Bgee" id="ENSECAG00000028537">
    <property type="expression patterns" value="Expressed in gluteus medius and 21 other cell types or tissues"/>
</dbReference>
<feature type="domain" description="FERM" evidence="14">
    <location>
        <begin position="291"/>
        <end position="580"/>
    </location>
</feature>
<comment type="function">
    <text evidence="6">Plays a role in the formation and organization of tight junctions during the establishment of polarity in epithelial cells.</text>
</comment>
<dbReference type="InterPro" id="IPR029071">
    <property type="entry name" value="Ubiquitin-like_domsf"/>
</dbReference>
<accession>A0A3Q2I232</accession>
<reference evidence="15 16" key="1">
    <citation type="journal article" date="2009" name="Science">
        <title>Genome sequence, comparative analysis, and population genetics of the domestic horse.</title>
        <authorList>
            <consortium name="Broad Institute Genome Sequencing Platform"/>
            <consortium name="Broad Institute Whole Genome Assembly Team"/>
            <person name="Wade C.M."/>
            <person name="Giulotto E."/>
            <person name="Sigurdsson S."/>
            <person name="Zoli M."/>
            <person name="Gnerre S."/>
            <person name="Imsland F."/>
            <person name="Lear T.L."/>
            <person name="Adelson D.L."/>
            <person name="Bailey E."/>
            <person name="Bellone R.R."/>
            <person name="Bloecker H."/>
            <person name="Distl O."/>
            <person name="Edgar R.C."/>
            <person name="Garber M."/>
            <person name="Leeb T."/>
            <person name="Mauceli E."/>
            <person name="MacLeod J.N."/>
            <person name="Penedo M.C.T."/>
            <person name="Raison J.M."/>
            <person name="Sharpe T."/>
            <person name="Vogel J."/>
            <person name="Andersson L."/>
            <person name="Antczak D.F."/>
            <person name="Biagi T."/>
            <person name="Binns M.M."/>
            <person name="Chowdhary B.P."/>
            <person name="Coleman S.J."/>
            <person name="Della Valle G."/>
            <person name="Fryc S."/>
            <person name="Guerin G."/>
            <person name="Hasegawa T."/>
            <person name="Hill E.W."/>
            <person name="Jurka J."/>
            <person name="Kiialainen A."/>
            <person name="Lindgren G."/>
            <person name="Liu J."/>
            <person name="Magnani E."/>
            <person name="Mickelson J.R."/>
            <person name="Murray J."/>
            <person name="Nergadze S.G."/>
            <person name="Onofrio R."/>
            <person name="Pedroni S."/>
            <person name="Piras M.F."/>
            <person name="Raudsepp T."/>
            <person name="Rocchi M."/>
            <person name="Roeed K.H."/>
            <person name="Ryder O.A."/>
            <person name="Searle S."/>
            <person name="Skow L."/>
            <person name="Swinburne J.E."/>
            <person name="Syvaenen A.C."/>
            <person name="Tozaki T."/>
            <person name="Valberg S.J."/>
            <person name="Vaudin M."/>
            <person name="White J.R."/>
            <person name="Zody M.C."/>
            <person name="Lander E.S."/>
            <person name="Lindblad-Toh K."/>
        </authorList>
    </citation>
    <scope>NUCLEOTIDE SEQUENCE [LARGE SCALE GENOMIC DNA]</scope>
    <source>
        <strain evidence="15 16">Thoroughbred</strain>
    </source>
</reference>
<dbReference type="SUPFAM" id="SSF54236">
    <property type="entry name" value="Ubiquitin-like"/>
    <property type="match status" value="1"/>
</dbReference>
<evidence type="ECO:0000256" key="4">
    <source>
        <dbReference type="ARBA" id="ARBA00022490"/>
    </source>
</evidence>
<reference evidence="15" key="2">
    <citation type="submission" date="2025-08" db="UniProtKB">
        <authorList>
            <consortium name="Ensembl"/>
        </authorList>
    </citation>
    <scope>IDENTIFICATION</scope>
    <source>
        <strain evidence="15">Thoroughbred</strain>
    </source>
</reference>
<evidence type="ECO:0000256" key="7">
    <source>
        <dbReference type="ARBA" id="ARBA00023841"/>
    </source>
</evidence>
<sequence length="967" mass="111069">MGCFCAVPEEFYCEVLLLDESKLTLTSQQQGIKKSTKGSVVLDHVFRHINLVEIDYFGLRYCDRSHQTYWLDPAKTLAEHKELINTGPPYTLYFGIKFYAEDPCNLKEEITRYQFFLQVKQDVLQGRLPCPVNVAAQLGAYAIQSELGDYDPYKHTAGYVSEYRFVPDQKEELEEAIERIHKTLMGQAPSEAELNYLRTAKSLEMYGVDLHPVYGENKSEYFLGLTPVGVVVYKNKKQVGKYFWPRITKVHFKETQFELRVLGKDCNETSFFFEARSKTACKHLWKCSVEHHTFFRMPENESNSLSRRLSKFGSMSYKHRYSGRTALQMSRDLSIQLPRPDQNVARSRSKTYPKRIAQTQPAGSNSINRVTVNVENGENEGTTKIIAPSPIKRYQFFLQVKQDVLQGRLPCPVNVAAQLGAYAIQSELGDYDPYKHTAGYVSEYRFVPDQKEELEEAIERIHKTLMGQAPSEAELNYLRTAKSLEMYGVDLHPVYGENKSEYFLGLTPVGVVVYKNKKQVGKYFWPRITKVHFKETQFELRVLGKDCNETSFFFEARSKTACKHLWKCSVEHHTFFRMPENESNSLSRRLSKFGSMSYKHRYSGRTALQMSRDLSIQLPRPDQNVARSRSKTYPKRIAQTQPAGSNSINRVTVNVENGENEGTTKIIAPSPIKSFKKAKNENSPDTQRSKSHAPWEENGPQSGLYNSPNDRTKSPKFPYTRRRNPSCGSDNDSVQPTRRRKAHNSGEDSDLKQRRRSRSRCNTSSGSESENSNREHRKKRNRIRQENDMVDSAPQWEAVLRRQKEKNQADSNNRRSRHRSRSRSPDIQAKEELWKHIQKELVDPSGLSEEQLKEIPYTKIETQGDPIRIRHSHSPRSYRQYRRSQCSDGERSVLSEVNSKTDLVPPLPVTRSSDAQGSGGSTVHQRRNGSKDSLIEEKSQTSTSSLAGKHTAKTIKTIQASRLKIET</sequence>
<dbReference type="PRINTS" id="PR00661">
    <property type="entry name" value="ERMFAMILY"/>
</dbReference>
<organism evidence="15 16">
    <name type="scientific">Equus caballus</name>
    <name type="common">Horse</name>
    <dbReference type="NCBI Taxonomy" id="9796"/>
    <lineage>
        <taxon>Eukaryota</taxon>
        <taxon>Metazoa</taxon>
        <taxon>Chordata</taxon>
        <taxon>Craniata</taxon>
        <taxon>Vertebrata</taxon>
        <taxon>Euteleostomi</taxon>
        <taxon>Mammalia</taxon>
        <taxon>Eutheria</taxon>
        <taxon>Laurasiatheria</taxon>
        <taxon>Perissodactyla</taxon>
        <taxon>Equidae</taxon>
        <taxon>Equus</taxon>
    </lineage>
</organism>
<dbReference type="CDD" id="cd13186">
    <property type="entry name" value="FERM_C_NBL4_NBL5"/>
    <property type="match status" value="2"/>
</dbReference>
<feature type="compositionally biased region" description="Polar residues" evidence="13">
    <location>
        <begin position="638"/>
        <end position="663"/>
    </location>
</feature>
<dbReference type="GeneTree" id="ENSGT00940000159623"/>
<dbReference type="InterPro" id="IPR019748">
    <property type="entry name" value="FERM_central"/>
</dbReference>
<dbReference type="PRINTS" id="PR00935">
    <property type="entry name" value="BAND41"/>
</dbReference>
<evidence type="ECO:0000259" key="14">
    <source>
        <dbReference type="PROSITE" id="PS50057"/>
    </source>
</evidence>
<dbReference type="SMART" id="SM00295">
    <property type="entry name" value="B41"/>
    <property type="match status" value="2"/>
</dbReference>
<evidence type="ECO:0000256" key="10">
    <source>
        <dbReference type="ARBA" id="ARBA00071357"/>
    </source>
</evidence>
<dbReference type="Gene3D" id="3.10.20.90">
    <property type="entry name" value="Phosphatidylinositol 3-kinase Catalytic Subunit, Chain A, domain 1"/>
    <property type="match status" value="1"/>
</dbReference>
<dbReference type="SMART" id="SM01195">
    <property type="entry name" value="FA"/>
    <property type="match status" value="2"/>
</dbReference>
<dbReference type="InterPro" id="IPR000798">
    <property type="entry name" value="Ez/rad/moesin-like"/>
</dbReference>
<feature type="compositionally biased region" description="Basic and acidic residues" evidence="13">
    <location>
        <begin position="929"/>
        <end position="939"/>
    </location>
</feature>
<gene>
    <name evidence="15" type="primary">EPB41L4A</name>
</gene>
<feature type="compositionally biased region" description="Basic and acidic residues" evidence="13">
    <location>
        <begin position="799"/>
        <end position="808"/>
    </location>
</feature>
<feature type="region of interest" description="Disordered" evidence="13">
    <location>
        <begin position="614"/>
        <end position="953"/>
    </location>
</feature>
<dbReference type="CDD" id="cd14473">
    <property type="entry name" value="FERM_B-lobe"/>
    <property type="match status" value="2"/>
</dbReference>
<dbReference type="Pfam" id="PF09379">
    <property type="entry name" value="FERM_N"/>
    <property type="match status" value="1"/>
</dbReference>
<evidence type="ECO:0000256" key="3">
    <source>
        <dbReference type="ARBA" id="ARBA00004536"/>
    </source>
</evidence>
<dbReference type="InterPro" id="IPR030696">
    <property type="entry name" value="Band4.1-like4A_FERM_F1"/>
</dbReference>
<dbReference type="Proteomes" id="UP000002281">
    <property type="component" value="Chromosome 14"/>
</dbReference>
<evidence type="ECO:0000256" key="12">
    <source>
        <dbReference type="ARBA" id="ARBA00077094"/>
    </source>
</evidence>
<name>A0A3Q2I232_HORSE</name>
<feature type="compositionally biased region" description="Polar residues" evidence="13">
    <location>
        <begin position="699"/>
        <end position="709"/>
    </location>
</feature>
<keyword evidence="16" id="KW-1185">Reference proteome</keyword>
<feature type="domain" description="FERM" evidence="14">
    <location>
        <begin position="11"/>
        <end position="299"/>
    </location>
</feature>
<dbReference type="GO" id="GO:0005856">
    <property type="term" value="C:cytoskeleton"/>
    <property type="evidence" value="ECO:0007669"/>
    <property type="project" value="UniProtKB-SubCell"/>
</dbReference>
<dbReference type="InterPro" id="IPR035963">
    <property type="entry name" value="FERM_2"/>
</dbReference>
<dbReference type="GO" id="GO:0005912">
    <property type="term" value="C:adherens junction"/>
    <property type="evidence" value="ECO:0007669"/>
    <property type="project" value="UniProtKB-SubCell"/>
</dbReference>
<evidence type="ECO:0000313" key="15">
    <source>
        <dbReference type="Ensembl" id="ENSECAP00000041761.2"/>
    </source>
</evidence>
<dbReference type="FunFam" id="3.10.20.90:FF:000116">
    <property type="entry name" value="band 4.1-like protein 4A isoform X1"/>
    <property type="match status" value="1"/>
</dbReference>
<dbReference type="InterPro" id="IPR018980">
    <property type="entry name" value="FERM_PH-like_C"/>
</dbReference>
<comment type="subcellular location">
    <subcellularLocation>
        <location evidence="3">Cell junction</location>
        <location evidence="3">Adherens junction</location>
    </subcellularLocation>
    <subcellularLocation>
        <location evidence="1">Cytoplasm</location>
        <location evidence="1">Cytoskeleton</location>
    </subcellularLocation>
    <subcellularLocation>
        <location evidence="2">Photoreceptor inner segment</location>
    </subcellularLocation>
</comment>
<proteinExistence type="predicted"/>
<dbReference type="GO" id="GO:0008092">
    <property type="term" value="F:cytoskeletal protein binding"/>
    <property type="evidence" value="ECO:0007669"/>
    <property type="project" value="InterPro"/>
</dbReference>
<dbReference type="PROSITE" id="PS00660">
    <property type="entry name" value="FERM_1"/>
    <property type="match status" value="1"/>
</dbReference>
<evidence type="ECO:0000256" key="5">
    <source>
        <dbReference type="ARBA" id="ARBA00023212"/>
    </source>
</evidence>
<dbReference type="GO" id="GO:0016020">
    <property type="term" value="C:membrane"/>
    <property type="evidence" value="ECO:0007669"/>
    <property type="project" value="UniProtKB-ARBA"/>
</dbReference>
<feature type="compositionally biased region" description="Low complexity" evidence="13">
    <location>
        <begin position="760"/>
        <end position="770"/>
    </location>
</feature>
<dbReference type="STRING" id="9796.ENSECAP00000041761"/>
<dbReference type="InterPro" id="IPR018979">
    <property type="entry name" value="FERM_N"/>
</dbReference>
<protein>
    <recommendedName>
        <fullName evidence="10">Band 4.1-like protein 4A</fullName>
    </recommendedName>
    <alternativeName>
        <fullName evidence="7">Band 4.1-like protein 5</fullName>
    </alternativeName>
    <alternativeName>
        <fullName evidence="12">Erythrocyte membrane protein band 4.1-like 4A</fullName>
    </alternativeName>
    <alternativeName>
        <fullName evidence="8">Erythrocyte membrane protein band 4.1-like 5</fullName>
    </alternativeName>
    <alternativeName>
        <fullName evidence="11">Protein NBL4</fullName>
    </alternativeName>
</protein>
<dbReference type="PANTHER" id="PTHR23280">
    <property type="entry name" value="4.1 G PROTEIN"/>
    <property type="match status" value="1"/>
</dbReference>
<dbReference type="PROSITE" id="PS50057">
    <property type="entry name" value="FERM_3"/>
    <property type="match status" value="2"/>
</dbReference>
<dbReference type="InterPro" id="IPR011993">
    <property type="entry name" value="PH-like_dom_sf"/>
</dbReference>
<dbReference type="InterPro" id="IPR000299">
    <property type="entry name" value="FERM_domain"/>
</dbReference>
<dbReference type="InterPro" id="IPR014847">
    <property type="entry name" value="FA"/>
</dbReference>
<dbReference type="Gene3D" id="2.30.29.30">
    <property type="entry name" value="Pleckstrin-homology domain (PH domain)/Phosphotyrosine-binding domain (PTB)"/>
    <property type="match status" value="2"/>
</dbReference>
<evidence type="ECO:0000313" key="16">
    <source>
        <dbReference type="Proteomes" id="UP000002281"/>
    </source>
</evidence>
<dbReference type="PaxDb" id="9796-ENSECAP00000041761"/>
<evidence type="ECO:0000256" key="2">
    <source>
        <dbReference type="ARBA" id="ARBA00004437"/>
    </source>
</evidence>
<dbReference type="CDD" id="cd17107">
    <property type="entry name" value="FERM_F1_EPB41L4A"/>
    <property type="match status" value="1"/>
</dbReference>
<dbReference type="Pfam" id="PF00373">
    <property type="entry name" value="FERM_M"/>
    <property type="match status" value="2"/>
</dbReference>
<dbReference type="PROSITE" id="PS00661">
    <property type="entry name" value="FERM_2"/>
    <property type="match status" value="2"/>
</dbReference>
<evidence type="ECO:0000256" key="11">
    <source>
        <dbReference type="ARBA" id="ARBA00075138"/>
    </source>
</evidence>
<dbReference type="GO" id="GO:0001917">
    <property type="term" value="C:photoreceptor inner segment"/>
    <property type="evidence" value="ECO:0007669"/>
    <property type="project" value="UniProtKB-SubCell"/>
</dbReference>